<evidence type="ECO:0000256" key="2">
    <source>
        <dbReference type="ARBA" id="ARBA00022603"/>
    </source>
</evidence>
<keyword evidence="1" id="KW-0597">Phosphoprotein</keyword>
<dbReference type="SUPFAM" id="SSF53335">
    <property type="entry name" value="S-adenosyl-L-methionine-dependent methyltransferases"/>
    <property type="match status" value="1"/>
</dbReference>
<keyword evidence="3" id="KW-0808">Transferase</keyword>
<dbReference type="GO" id="GO:0008757">
    <property type="term" value="F:S-adenosylmethionine-dependent methyltransferase activity"/>
    <property type="evidence" value="ECO:0007669"/>
    <property type="project" value="InterPro"/>
</dbReference>
<reference evidence="7" key="1">
    <citation type="submission" date="2021-01" db="EMBL/GenBank/DDBJ databases">
        <authorList>
            <person name="Bezrukov I."/>
        </authorList>
    </citation>
    <scope>NUCLEOTIDE SEQUENCE</scope>
</reference>
<evidence type="ECO:0000256" key="6">
    <source>
        <dbReference type="SAM" id="SignalP"/>
    </source>
</evidence>
<evidence type="ECO:0000313" key="8">
    <source>
        <dbReference type="Proteomes" id="UP000682877"/>
    </source>
</evidence>
<dbReference type="Pfam" id="PF05724">
    <property type="entry name" value="TPMT"/>
    <property type="match status" value="1"/>
</dbReference>
<feature type="compositionally biased region" description="Low complexity" evidence="5">
    <location>
        <begin position="38"/>
        <end position="52"/>
    </location>
</feature>
<dbReference type="PANTHER" id="PTHR32183:SF11">
    <property type="entry name" value="THIOL METHYLTRANSFERASE 2-RELATED"/>
    <property type="match status" value="1"/>
</dbReference>
<sequence>MSSSLPLRLLLLPLTTSLISPPPDSFHAPSPFRSKNPNFNRRLSSSSTSCSSQSQFLSGRFRSSSPCVTMCLPEHTRNQENTEILTDQDDHIECVLESDEDSGLRIPTQAQAIVEGSGSVAVSELKPAADVDYIQELLAIQQQGPRSIGFFGTRNMGFMHQELIEILSYAMVITKNHIYTSGASGTNAAVIRGALRAERPELLTVILPQSLKKQPPESQELLSKVQNVVEKPHNDHLPLLEASRLCNMDIISQVQQVICFAFHDIVADLFAFADQMENAGKATSLQSSREIFHRLMSENSSGGWEKSWEAGATPWDLGKPTPVIVHLVETGSLPNGRALVPGCGTGYDVVAMASPDRHVVGLDISKTAVERSTKKFSSLPNAKYFSFLSEDFFTWEPAEKFDLIFDYTFFCAFEPGVRPLWAQQMEKLLKPGGELITLMFPIDERSGGPPYNVSVSEYEKVLIPLGFEATSIVDNELAVGPRKGVEKLGRWKKSSTFHSTL</sequence>
<feature type="signal peptide" evidence="6">
    <location>
        <begin position="1"/>
        <end position="17"/>
    </location>
</feature>
<gene>
    <name evidence="7" type="ORF">AARE701A_LOCUS11351</name>
</gene>
<dbReference type="GO" id="GO:0032259">
    <property type="term" value="P:methylation"/>
    <property type="evidence" value="ECO:0007669"/>
    <property type="project" value="UniProtKB-KW"/>
</dbReference>
<evidence type="ECO:0000256" key="4">
    <source>
        <dbReference type="ARBA" id="ARBA00022691"/>
    </source>
</evidence>
<evidence type="ECO:0000256" key="3">
    <source>
        <dbReference type="ARBA" id="ARBA00022679"/>
    </source>
</evidence>
<keyword evidence="8" id="KW-1185">Reference proteome</keyword>
<name>A0A8S2ADP2_ARAAE</name>
<dbReference type="CDD" id="cd02440">
    <property type="entry name" value="AdoMet_MTases"/>
    <property type="match status" value="1"/>
</dbReference>
<dbReference type="Proteomes" id="UP000682877">
    <property type="component" value="Chromosome 4"/>
</dbReference>
<feature type="region of interest" description="Disordered" evidence="5">
    <location>
        <begin position="20"/>
        <end position="52"/>
    </location>
</feature>
<feature type="chain" id="PRO_5035880134" description="Thiol methyltransferase 2" evidence="6">
    <location>
        <begin position="18"/>
        <end position="501"/>
    </location>
</feature>
<protein>
    <recommendedName>
        <fullName evidence="9">Thiol methyltransferase 2</fullName>
    </recommendedName>
</protein>
<keyword evidence="4" id="KW-0949">S-adenosyl-L-methionine</keyword>
<keyword evidence="6" id="KW-0732">Signal</keyword>
<dbReference type="PROSITE" id="PS51585">
    <property type="entry name" value="SAM_MT_TPMT"/>
    <property type="match status" value="1"/>
</dbReference>
<evidence type="ECO:0000256" key="1">
    <source>
        <dbReference type="ARBA" id="ARBA00022553"/>
    </source>
</evidence>
<proteinExistence type="predicted"/>
<dbReference type="PANTHER" id="PTHR32183">
    <property type="match status" value="1"/>
</dbReference>
<dbReference type="InterPro" id="IPR008854">
    <property type="entry name" value="TPMT"/>
</dbReference>
<evidence type="ECO:0000313" key="7">
    <source>
        <dbReference type="EMBL" id="CAE6048240.1"/>
    </source>
</evidence>
<dbReference type="InterPro" id="IPR029063">
    <property type="entry name" value="SAM-dependent_MTases_sf"/>
</dbReference>
<evidence type="ECO:0000256" key="5">
    <source>
        <dbReference type="SAM" id="MobiDB-lite"/>
    </source>
</evidence>
<dbReference type="EMBL" id="LR999454">
    <property type="protein sequence ID" value="CAE6048240.1"/>
    <property type="molecule type" value="Genomic_DNA"/>
</dbReference>
<dbReference type="SUPFAM" id="SSF102405">
    <property type="entry name" value="MCP/YpsA-like"/>
    <property type="match status" value="1"/>
</dbReference>
<keyword evidence="2" id="KW-0489">Methyltransferase</keyword>
<dbReference type="AlphaFoldDB" id="A0A8S2ADP2"/>
<accession>A0A8S2ADP2</accession>
<organism evidence="7 8">
    <name type="scientific">Arabidopsis arenosa</name>
    <name type="common">Sand rock-cress</name>
    <name type="synonym">Cardaminopsis arenosa</name>
    <dbReference type="NCBI Taxonomy" id="38785"/>
    <lineage>
        <taxon>Eukaryota</taxon>
        <taxon>Viridiplantae</taxon>
        <taxon>Streptophyta</taxon>
        <taxon>Embryophyta</taxon>
        <taxon>Tracheophyta</taxon>
        <taxon>Spermatophyta</taxon>
        <taxon>Magnoliopsida</taxon>
        <taxon>eudicotyledons</taxon>
        <taxon>Gunneridae</taxon>
        <taxon>Pentapetalae</taxon>
        <taxon>rosids</taxon>
        <taxon>malvids</taxon>
        <taxon>Brassicales</taxon>
        <taxon>Brassicaceae</taxon>
        <taxon>Camelineae</taxon>
        <taxon>Arabidopsis</taxon>
    </lineage>
</organism>
<evidence type="ECO:0008006" key="9">
    <source>
        <dbReference type="Google" id="ProtNLM"/>
    </source>
</evidence>
<dbReference type="Gene3D" id="3.40.50.150">
    <property type="entry name" value="Vaccinia Virus protein VP39"/>
    <property type="match status" value="1"/>
</dbReference>